<reference evidence="2 3" key="1">
    <citation type="submission" date="2020-07" db="EMBL/GenBank/DDBJ databases">
        <title>Thermogemmata thermophila gen. nov., sp. nov., a novel moderate thermophilic planctomycete from a Kamchatka hot spring.</title>
        <authorList>
            <person name="Elcheninov A.G."/>
            <person name="Podosokorskaya O.A."/>
            <person name="Kovaleva O.L."/>
            <person name="Novikov A."/>
            <person name="Bonch-Osmolovskaya E.A."/>
            <person name="Toshchakov S.V."/>
            <person name="Kublanov I.V."/>
        </authorList>
    </citation>
    <scope>NUCLEOTIDE SEQUENCE [LARGE SCALE GENOMIC DNA]</scope>
    <source>
        <strain evidence="2 3">2918</strain>
    </source>
</reference>
<feature type="domain" description="Peptidase M24" evidence="1">
    <location>
        <begin position="143"/>
        <end position="324"/>
    </location>
</feature>
<comment type="caution">
    <text evidence="2">The sequence shown here is derived from an EMBL/GenBank/DDBJ whole genome shotgun (WGS) entry which is preliminary data.</text>
</comment>
<dbReference type="Pfam" id="PF00557">
    <property type="entry name" value="Peptidase_M24"/>
    <property type="match status" value="1"/>
</dbReference>
<organism evidence="2 3">
    <name type="scientific">Thermogemmata fonticola</name>
    <dbReference type="NCBI Taxonomy" id="2755323"/>
    <lineage>
        <taxon>Bacteria</taxon>
        <taxon>Pseudomonadati</taxon>
        <taxon>Planctomycetota</taxon>
        <taxon>Planctomycetia</taxon>
        <taxon>Gemmatales</taxon>
        <taxon>Gemmataceae</taxon>
        <taxon>Thermogemmata</taxon>
    </lineage>
</organism>
<dbReference type="InterPro" id="IPR000994">
    <property type="entry name" value="Pept_M24"/>
</dbReference>
<dbReference type="Gene3D" id="3.90.230.10">
    <property type="entry name" value="Creatinase/methionine aminopeptidase superfamily"/>
    <property type="match status" value="1"/>
</dbReference>
<dbReference type="AlphaFoldDB" id="A0A7V9AB09"/>
<dbReference type="SUPFAM" id="SSF55920">
    <property type="entry name" value="Creatinase/aminopeptidase"/>
    <property type="match status" value="1"/>
</dbReference>
<dbReference type="CDD" id="cd01066">
    <property type="entry name" value="APP_MetAP"/>
    <property type="match status" value="1"/>
</dbReference>
<evidence type="ECO:0000313" key="2">
    <source>
        <dbReference type="EMBL" id="MBA2225563.1"/>
    </source>
</evidence>
<dbReference type="Proteomes" id="UP000542342">
    <property type="component" value="Unassembled WGS sequence"/>
</dbReference>
<dbReference type="InterPro" id="IPR050659">
    <property type="entry name" value="Peptidase_M24B"/>
</dbReference>
<evidence type="ECO:0000259" key="1">
    <source>
        <dbReference type="Pfam" id="PF00557"/>
    </source>
</evidence>
<dbReference type="PANTHER" id="PTHR46112:SF2">
    <property type="entry name" value="XAA-PRO AMINOPEPTIDASE P-RELATED"/>
    <property type="match status" value="1"/>
</dbReference>
<sequence>MDPIAARRAEIDARQAALLSILQQLGCEAALLMMPVHLSWFTVGLNVRGLLADTERPVIYTDGRQRWLICSHVDSQRLFDEELDRLGFQLKEWQWEGGRASLLESVTQGRKIAIDRPIGRAPQLTLPLRYLVRELSLYEQNSYRALGQAVAHAVEATGRHCGVGETEAEVAGQLGHRLLRHGIEPAVLSVVADDRGAKYRRAGFGSTPLRRTCTIQATGQRDGLYVTCSRTISFGPPPPEFRQAYELALRLAALFRSLTIAGQTLGAIAHAGRPILAQTPYEYDWRLSAPGYGTGRYPAEELRRAGQEEPLLAGQAILWQPRVGPAALVDTFLVTTEQPVPVTPPEDWPVVRLSVRGGPYYDIPDILIR</sequence>
<gene>
    <name evidence="2" type="ORF">H0921_05230</name>
</gene>
<dbReference type="RefSeq" id="WP_194536977.1">
    <property type="nucleotide sequence ID" value="NZ_JACEFB010000002.1"/>
</dbReference>
<dbReference type="EMBL" id="JACEFB010000002">
    <property type="protein sequence ID" value="MBA2225563.1"/>
    <property type="molecule type" value="Genomic_DNA"/>
</dbReference>
<name>A0A7V9AB09_9BACT</name>
<dbReference type="InterPro" id="IPR036005">
    <property type="entry name" value="Creatinase/aminopeptidase-like"/>
</dbReference>
<keyword evidence="3" id="KW-1185">Reference proteome</keyword>
<protein>
    <submittedName>
        <fullName evidence="2">M24 family metallopeptidase</fullName>
    </submittedName>
</protein>
<evidence type="ECO:0000313" key="3">
    <source>
        <dbReference type="Proteomes" id="UP000542342"/>
    </source>
</evidence>
<dbReference type="PANTHER" id="PTHR46112">
    <property type="entry name" value="AMINOPEPTIDASE"/>
    <property type="match status" value="1"/>
</dbReference>
<proteinExistence type="predicted"/>
<accession>A0A7V9AB09</accession>